<evidence type="ECO:0000313" key="3">
    <source>
        <dbReference type="Proteomes" id="UP000182715"/>
    </source>
</evidence>
<protein>
    <submittedName>
        <fullName evidence="2">PilS cassette</fullName>
    </submittedName>
</protein>
<feature type="region of interest" description="Disordered" evidence="1">
    <location>
        <begin position="39"/>
        <end position="65"/>
    </location>
</feature>
<evidence type="ECO:0000313" key="2">
    <source>
        <dbReference type="EMBL" id="CRY99549.1"/>
    </source>
</evidence>
<sequence length="65" mass="7377">MRFKALRVPHCRPFKHGVYLTGAQSALSFTEQADWIPAYSGMTNPSARKPAPRHSHKDRKPKSET</sequence>
<feature type="compositionally biased region" description="Basic residues" evidence="1">
    <location>
        <begin position="50"/>
        <end position="65"/>
    </location>
</feature>
<evidence type="ECO:0000256" key="1">
    <source>
        <dbReference type="SAM" id="MobiDB-lite"/>
    </source>
</evidence>
<name>A0A0H5QC52_NEIMI</name>
<dbReference type="EMBL" id="CVTF01000074">
    <property type="protein sequence ID" value="CRY99549.1"/>
    <property type="molecule type" value="Genomic_DNA"/>
</dbReference>
<accession>A0A0H5QC52</accession>
<organism evidence="2 3">
    <name type="scientific">Neisseria meningitidis serogroup B</name>
    <dbReference type="NCBI Taxonomy" id="491"/>
    <lineage>
        <taxon>Bacteria</taxon>
        <taxon>Pseudomonadati</taxon>
        <taxon>Pseudomonadota</taxon>
        <taxon>Betaproteobacteria</taxon>
        <taxon>Neisseriales</taxon>
        <taxon>Neisseriaceae</taxon>
        <taxon>Neisseria</taxon>
    </lineage>
</organism>
<dbReference type="AlphaFoldDB" id="A0A0H5QC52"/>
<reference evidence="2 3" key="1">
    <citation type="submission" date="2014-11" db="EMBL/GenBank/DDBJ databases">
        <authorList>
            <person name="Diene M.Seydina."/>
        </authorList>
    </citation>
    <scope>NUCLEOTIDE SEQUENCE [LARGE SCALE GENOMIC DNA]</scope>
    <source>
        <strain evidence="2 3">Neisseria meningitidis CHUV</strain>
    </source>
</reference>
<proteinExistence type="predicted"/>
<dbReference type="Proteomes" id="UP000182715">
    <property type="component" value="Unassembled WGS sequence"/>
</dbReference>